<organism evidence="1 2">
    <name type="scientific">Octopus vulgaris</name>
    <name type="common">Common octopus</name>
    <dbReference type="NCBI Taxonomy" id="6645"/>
    <lineage>
        <taxon>Eukaryota</taxon>
        <taxon>Metazoa</taxon>
        <taxon>Spiralia</taxon>
        <taxon>Lophotrochozoa</taxon>
        <taxon>Mollusca</taxon>
        <taxon>Cephalopoda</taxon>
        <taxon>Coleoidea</taxon>
        <taxon>Octopodiformes</taxon>
        <taxon>Octopoda</taxon>
        <taxon>Incirrata</taxon>
        <taxon>Octopodidae</taxon>
        <taxon>Octopus</taxon>
    </lineage>
</organism>
<protein>
    <submittedName>
        <fullName evidence="1">Uncharacterized protein</fullName>
    </submittedName>
</protein>
<accession>A0AA36AI21</accession>
<keyword evidence="2" id="KW-1185">Reference proteome</keyword>
<name>A0AA36AI21_OCTVU</name>
<reference evidence="1" key="1">
    <citation type="submission" date="2023-08" db="EMBL/GenBank/DDBJ databases">
        <authorList>
            <person name="Alioto T."/>
            <person name="Alioto T."/>
            <person name="Gomez Garrido J."/>
        </authorList>
    </citation>
    <scope>NUCLEOTIDE SEQUENCE</scope>
</reference>
<dbReference type="Proteomes" id="UP001162480">
    <property type="component" value="Chromosome 1"/>
</dbReference>
<evidence type="ECO:0000313" key="2">
    <source>
        <dbReference type="Proteomes" id="UP001162480"/>
    </source>
</evidence>
<gene>
    <name evidence="1" type="ORF">OCTVUL_1B022075</name>
</gene>
<dbReference type="AlphaFoldDB" id="A0AA36AI21"/>
<dbReference type="EMBL" id="OX597814">
    <property type="protein sequence ID" value="CAI9715934.1"/>
    <property type="molecule type" value="Genomic_DNA"/>
</dbReference>
<evidence type="ECO:0000313" key="1">
    <source>
        <dbReference type="EMBL" id="CAI9715934.1"/>
    </source>
</evidence>
<sequence>MSVPTRIRWIVILMAKLTSPYNIKYLASNNCVYIDIGKLDLKRFRYLITGSHDDDEINDNSDDEVAGAAAAAAAATEVLVFGGGVDKRV</sequence>
<proteinExistence type="predicted"/>